<dbReference type="InterPro" id="IPR036457">
    <property type="entry name" value="PPM-type-like_dom_sf"/>
</dbReference>
<evidence type="ECO:0000256" key="2">
    <source>
        <dbReference type="PROSITE-ProRule" id="PRU00169"/>
    </source>
</evidence>
<dbReference type="PANTHER" id="PTHR43156">
    <property type="entry name" value="STAGE II SPORULATION PROTEIN E-RELATED"/>
    <property type="match status" value="1"/>
</dbReference>
<dbReference type="InterPro" id="IPR011006">
    <property type="entry name" value="CheY-like_superfamily"/>
</dbReference>
<name>A0A2S2E385_9ALTE</name>
<dbReference type="EMBL" id="CP029347">
    <property type="protein sequence ID" value="AWL12108.1"/>
    <property type="molecule type" value="Genomic_DNA"/>
</dbReference>
<evidence type="ECO:0000313" key="5">
    <source>
        <dbReference type="Proteomes" id="UP000245728"/>
    </source>
</evidence>
<dbReference type="SUPFAM" id="SSF81606">
    <property type="entry name" value="PP2C-like"/>
    <property type="match status" value="1"/>
</dbReference>
<dbReference type="Proteomes" id="UP000245728">
    <property type="component" value="Chromosome"/>
</dbReference>
<dbReference type="InterPro" id="IPR001789">
    <property type="entry name" value="Sig_transdc_resp-reg_receiver"/>
</dbReference>
<dbReference type="OrthoDB" id="9811749at2"/>
<dbReference type="AlphaFoldDB" id="A0A2S2E385"/>
<reference evidence="4 5" key="1">
    <citation type="submission" date="2018-05" db="EMBL/GenBank/DDBJ databases">
        <title>Salinimonas sp. HMF8227 Genome sequencing and assembly.</title>
        <authorList>
            <person name="Kang H."/>
            <person name="Kang J."/>
            <person name="Cha I."/>
            <person name="Kim H."/>
            <person name="Joh K."/>
        </authorList>
    </citation>
    <scope>NUCLEOTIDE SEQUENCE [LARGE SCALE GENOMIC DNA]</scope>
    <source>
        <strain evidence="4 5">HMF8227</strain>
    </source>
</reference>
<evidence type="ECO:0000256" key="1">
    <source>
        <dbReference type="ARBA" id="ARBA00022801"/>
    </source>
</evidence>
<dbReference type="KEGG" id="salh:HMF8227_01635"/>
<dbReference type="PROSITE" id="PS50110">
    <property type="entry name" value="RESPONSE_REGULATORY"/>
    <property type="match status" value="1"/>
</dbReference>
<dbReference type="Gene3D" id="3.40.50.2300">
    <property type="match status" value="1"/>
</dbReference>
<dbReference type="GO" id="GO:0000160">
    <property type="term" value="P:phosphorelay signal transduction system"/>
    <property type="evidence" value="ECO:0007669"/>
    <property type="project" value="InterPro"/>
</dbReference>
<keyword evidence="1" id="KW-0378">Hydrolase</keyword>
<evidence type="ECO:0000313" key="4">
    <source>
        <dbReference type="EMBL" id="AWL12108.1"/>
    </source>
</evidence>
<dbReference type="GO" id="GO:0016791">
    <property type="term" value="F:phosphatase activity"/>
    <property type="evidence" value="ECO:0007669"/>
    <property type="project" value="TreeGrafter"/>
</dbReference>
<feature type="domain" description="Response regulatory" evidence="3">
    <location>
        <begin position="13"/>
        <end position="126"/>
    </location>
</feature>
<dbReference type="SUPFAM" id="SSF52172">
    <property type="entry name" value="CheY-like"/>
    <property type="match status" value="1"/>
</dbReference>
<dbReference type="InterPro" id="IPR036890">
    <property type="entry name" value="HATPase_C_sf"/>
</dbReference>
<dbReference type="InterPro" id="IPR052016">
    <property type="entry name" value="Bact_Sigma-Reg"/>
</dbReference>
<evidence type="ECO:0000259" key="3">
    <source>
        <dbReference type="PROSITE" id="PS50110"/>
    </source>
</evidence>
<dbReference type="CDD" id="cd16936">
    <property type="entry name" value="HATPase_RsbW-like"/>
    <property type="match status" value="1"/>
</dbReference>
<organism evidence="4 5">
    <name type="scientific">Saliniradius amylolyticus</name>
    <dbReference type="NCBI Taxonomy" id="2183582"/>
    <lineage>
        <taxon>Bacteria</taxon>
        <taxon>Pseudomonadati</taxon>
        <taxon>Pseudomonadota</taxon>
        <taxon>Gammaproteobacteria</taxon>
        <taxon>Alteromonadales</taxon>
        <taxon>Alteromonadaceae</taxon>
        <taxon>Saliniradius</taxon>
    </lineage>
</organism>
<keyword evidence="2" id="KW-0597">Phosphoprotein</keyword>
<gene>
    <name evidence="4" type="ORF">HMF8227_01635</name>
</gene>
<dbReference type="Gene3D" id="3.30.565.10">
    <property type="entry name" value="Histidine kinase-like ATPase, C-terminal domain"/>
    <property type="match status" value="1"/>
</dbReference>
<dbReference type="SMART" id="SM00331">
    <property type="entry name" value="PP2C_SIG"/>
    <property type="match status" value="1"/>
</dbReference>
<sequence length="561" mass="62932">MTSDSEQLTLPRCLLVLTDSPSNGLLYEDFFSYKGCLVDCIDSQALQGKRISKSYEFVLVDMELPADELTELLKRTAAALPDLPLLVVNTDADFRCIEQCFRVGVNDYVVKPVNLELLSFKVSQLYGAEQLIKDARHQQHALRHLVYQHQFNQEIAHNVYENMLARFSTPLPYCDVVKVAADEFCGDIFLTGKAPNGNVYLLLADATGHGLAAAIQILPLANIFHAMVAKGCELSLMAVELNQRLHDSGLGDRFVACCLVELSQNARELRVWNGGMPDVLLFDEPGKIVHRFSSQHMALGVLDRKLFSVATERMPIDAGTRLVMFSDGVTEQRNQHGDWFGEQRLLNLLAETGSSLEQRLIGALNEFLGNTDYKDDITVAETDLTQLHKSVENTEHYKQIPQGCVESKIRVSGRMLGEAGLLNTFSQLLKNIYLPEEVRHRAYTVFTELYNNALDHGILRLPSELKDDFDGFVDYLEQRDKRKQALSENDWIEITILVNSARQLLRLSIKDDGDGYSSEGDGNESEAFGRGLMLVKQLCHAVEVTPPGNETTVTVKWEDNE</sequence>
<protein>
    <recommendedName>
        <fullName evidence="3">Response regulatory domain-containing protein</fullName>
    </recommendedName>
</protein>
<dbReference type="RefSeq" id="WP_109339711.1">
    <property type="nucleotide sequence ID" value="NZ_CP029347.1"/>
</dbReference>
<dbReference type="SMART" id="SM00448">
    <property type="entry name" value="REC"/>
    <property type="match status" value="1"/>
</dbReference>
<dbReference type="InterPro" id="IPR001932">
    <property type="entry name" value="PPM-type_phosphatase-like_dom"/>
</dbReference>
<dbReference type="SUPFAM" id="SSF55874">
    <property type="entry name" value="ATPase domain of HSP90 chaperone/DNA topoisomerase II/histidine kinase"/>
    <property type="match status" value="1"/>
</dbReference>
<accession>A0A2S2E385</accession>
<dbReference type="PANTHER" id="PTHR43156:SF2">
    <property type="entry name" value="STAGE II SPORULATION PROTEIN E"/>
    <property type="match status" value="1"/>
</dbReference>
<dbReference type="Gene3D" id="3.60.40.10">
    <property type="entry name" value="PPM-type phosphatase domain"/>
    <property type="match status" value="1"/>
</dbReference>
<keyword evidence="5" id="KW-1185">Reference proteome</keyword>
<proteinExistence type="predicted"/>
<dbReference type="CDD" id="cd00156">
    <property type="entry name" value="REC"/>
    <property type="match status" value="1"/>
</dbReference>
<dbReference type="Pfam" id="PF07228">
    <property type="entry name" value="SpoIIE"/>
    <property type="match status" value="1"/>
</dbReference>
<feature type="modified residue" description="4-aspartylphosphate" evidence="2">
    <location>
        <position position="61"/>
    </location>
</feature>